<dbReference type="PANTHER" id="PTHR11842">
    <property type="entry name" value="MITOTIC SPINDLE ASSEMBLY CHECKPOINT PROTEIN MAD2"/>
    <property type="match status" value="1"/>
</dbReference>
<dbReference type="InterPro" id="IPR036570">
    <property type="entry name" value="HORMA_dom_sf"/>
</dbReference>
<comment type="similarity">
    <text evidence="2">Belongs to the MAD2 family.</text>
</comment>
<evidence type="ECO:0000256" key="8">
    <source>
        <dbReference type="ARBA" id="ARBA00076594"/>
    </source>
</evidence>
<reference evidence="10 11" key="1">
    <citation type="journal article" date="2008" name="Nature">
        <title>The Trichoplax genome and the nature of placozoans.</title>
        <authorList>
            <person name="Srivastava M."/>
            <person name="Begovic E."/>
            <person name="Chapman J."/>
            <person name="Putnam N.H."/>
            <person name="Hellsten U."/>
            <person name="Kawashima T."/>
            <person name="Kuo A."/>
            <person name="Mitros T."/>
            <person name="Salamov A."/>
            <person name="Carpenter M.L."/>
            <person name="Signorovitch A.Y."/>
            <person name="Moreno M.A."/>
            <person name="Kamm K."/>
            <person name="Grimwood J."/>
            <person name="Schmutz J."/>
            <person name="Shapiro H."/>
            <person name="Grigoriev I.V."/>
            <person name="Buss L.W."/>
            <person name="Schierwater B."/>
            <person name="Dellaporta S.L."/>
            <person name="Rokhsar D.S."/>
        </authorList>
    </citation>
    <scope>NUCLEOTIDE SEQUENCE [LARGE SCALE GENOMIC DNA]</scope>
    <source>
        <strain evidence="10 11">Grell-BS-1999</strain>
    </source>
</reference>
<gene>
    <name evidence="10" type="ORF">TRIADDRAFT_23206</name>
</gene>
<dbReference type="FunFam" id="3.30.900.10:FF:000002">
    <property type="entry name" value="Mitotic spindle assembly checkpoint protein MAD2A"/>
    <property type="match status" value="1"/>
</dbReference>
<dbReference type="SUPFAM" id="SSF56019">
    <property type="entry name" value="The spindle assembly checkpoint protein mad2"/>
    <property type="match status" value="1"/>
</dbReference>
<evidence type="ECO:0000256" key="7">
    <source>
        <dbReference type="ARBA" id="ARBA00068928"/>
    </source>
</evidence>
<dbReference type="GO" id="GO:0005634">
    <property type="term" value="C:nucleus"/>
    <property type="evidence" value="ECO:0007669"/>
    <property type="project" value="UniProtKB-SubCell"/>
</dbReference>
<evidence type="ECO:0000313" key="10">
    <source>
        <dbReference type="EMBL" id="EDV26514.1"/>
    </source>
</evidence>
<dbReference type="PANTHER" id="PTHR11842:SF11">
    <property type="entry name" value="MITOTIC SPINDLE ASSEMBLY CHECKPOINT PROTEIN MAD2A"/>
    <property type="match status" value="1"/>
</dbReference>
<dbReference type="HOGENOM" id="CLU_072097_0_0_1"/>
<dbReference type="STRING" id="10228.B3RSI0"/>
<dbReference type="GO" id="GO:0000776">
    <property type="term" value="C:kinetochore"/>
    <property type="evidence" value="ECO:0000318"/>
    <property type="project" value="GO_Central"/>
</dbReference>
<dbReference type="KEGG" id="tad:TRIADDRAFT_23206"/>
<evidence type="ECO:0000259" key="9">
    <source>
        <dbReference type="PROSITE" id="PS50815"/>
    </source>
</evidence>
<dbReference type="FunCoup" id="B3RSI0">
    <property type="interactions" value="1364"/>
</dbReference>
<dbReference type="CTD" id="6752273"/>
<dbReference type="RefSeq" id="XP_002110510.1">
    <property type="nucleotide sequence ID" value="XM_002110474.1"/>
</dbReference>
<accession>B3RSI0</accession>
<dbReference type="InterPro" id="IPR003511">
    <property type="entry name" value="HORMA_dom"/>
</dbReference>
<keyword evidence="11" id="KW-1185">Reference proteome</keyword>
<evidence type="ECO:0000256" key="5">
    <source>
        <dbReference type="ARBA" id="ARBA00023242"/>
    </source>
</evidence>
<evidence type="ECO:0000256" key="2">
    <source>
        <dbReference type="ARBA" id="ARBA00010348"/>
    </source>
</evidence>
<dbReference type="OMA" id="WQFDVEI"/>
<feature type="domain" description="HORMA" evidence="9">
    <location>
        <begin position="15"/>
        <end position="198"/>
    </location>
</feature>
<evidence type="ECO:0000313" key="11">
    <source>
        <dbReference type="Proteomes" id="UP000009022"/>
    </source>
</evidence>
<evidence type="ECO:0000256" key="1">
    <source>
        <dbReference type="ARBA" id="ARBA00004123"/>
    </source>
</evidence>
<dbReference type="InParanoid" id="B3RSI0"/>
<dbReference type="GO" id="GO:1990728">
    <property type="term" value="C:mitotic spindle assembly checkpoint MAD1-MAD2 complex"/>
    <property type="evidence" value="ECO:0007669"/>
    <property type="project" value="UniProtKB-ARBA"/>
</dbReference>
<keyword evidence="4" id="KW-0498">Mitosis</keyword>
<dbReference type="GO" id="GO:0007094">
    <property type="term" value="P:mitotic spindle assembly checkpoint signaling"/>
    <property type="evidence" value="ECO:0000318"/>
    <property type="project" value="GO_Central"/>
</dbReference>
<name>B3RSI0_TRIAD</name>
<dbReference type="PROSITE" id="PS50815">
    <property type="entry name" value="HORMA"/>
    <property type="match status" value="1"/>
</dbReference>
<dbReference type="Proteomes" id="UP000009022">
    <property type="component" value="Unassembled WGS sequence"/>
</dbReference>
<dbReference type="PhylomeDB" id="B3RSI0"/>
<dbReference type="GeneID" id="6752273"/>
<dbReference type="OrthoDB" id="1806at2759"/>
<evidence type="ECO:0000256" key="6">
    <source>
        <dbReference type="ARBA" id="ARBA00023306"/>
    </source>
</evidence>
<keyword evidence="6" id="KW-0131">Cell cycle</keyword>
<keyword evidence="5" id="KW-0539">Nucleus</keyword>
<sequence length="203" mass="23138">MAGSATAAKSKITLKGSADIVAEFFNFGINSILFQRGIYPPESFKKEQKYGLTLWVTNDEQLDDYLQKINGYLKEWLLAKTIQRLVLVITSVDTNEVIERWQFDVVCDKTAKGDSDYKEKPLSQIQNEIKDVIRQIVATVTFLPLIESTCVFDLLIYTDKDLETPDNWEESGPQFVLNSQEVRLKSFNTLIHKVDAAVSYKLS</sequence>
<proteinExistence type="inferred from homology"/>
<organism evidence="10 11">
    <name type="scientific">Trichoplax adhaerens</name>
    <name type="common">Trichoplax reptans</name>
    <dbReference type="NCBI Taxonomy" id="10228"/>
    <lineage>
        <taxon>Eukaryota</taxon>
        <taxon>Metazoa</taxon>
        <taxon>Placozoa</taxon>
        <taxon>Uniplacotomia</taxon>
        <taxon>Trichoplacea</taxon>
        <taxon>Trichoplacidae</taxon>
        <taxon>Trichoplax</taxon>
    </lineage>
</organism>
<protein>
    <recommendedName>
        <fullName evidence="7">Mitotic spindle assembly checkpoint protein MAD2A</fullName>
    </recommendedName>
    <alternativeName>
        <fullName evidence="8">Mitotic arrest deficient 2-like protein 1</fullName>
    </alternativeName>
</protein>
<dbReference type="InterPro" id="IPR045091">
    <property type="entry name" value="Mad2-like"/>
</dbReference>
<dbReference type="EMBL" id="DS985243">
    <property type="protein sequence ID" value="EDV26514.1"/>
    <property type="molecule type" value="Genomic_DNA"/>
</dbReference>
<dbReference type="GO" id="GO:0051301">
    <property type="term" value="P:cell division"/>
    <property type="evidence" value="ECO:0007669"/>
    <property type="project" value="UniProtKB-KW"/>
</dbReference>
<evidence type="ECO:0000256" key="3">
    <source>
        <dbReference type="ARBA" id="ARBA00022618"/>
    </source>
</evidence>
<dbReference type="Gene3D" id="3.30.900.10">
    <property type="entry name" value="HORMA domain"/>
    <property type="match status" value="1"/>
</dbReference>
<dbReference type="eggNOG" id="KOG3285">
    <property type="taxonomic scope" value="Eukaryota"/>
</dbReference>
<dbReference type="AlphaFoldDB" id="B3RSI0"/>
<keyword evidence="3" id="KW-0132">Cell division</keyword>
<dbReference type="Pfam" id="PF02301">
    <property type="entry name" value="HORMA"/>
    <property type="match status" value="1"/>
</dbReference>
<comment type="subcellular location">
    <subcellularLocation>
        <location evidence="1">Nucleus</location>
    </subcellularLocation>
</comment>
<evidence type="ECO:0000256" key="4">
    <source>
        <dbReference type="ARBA" id="ARBA00022776"/>
    </source>
</evidence>